<comment type="similarity">
    <text evidence="1">Belongs to the peptidase C48 family.</text>
</comment>
<evidence type="ECO:0000313" key="8">
    <source>
        <dbReference type="Proteomes" id="UP000076761"/>
    </source>
</evidence>
<name>A0A165U0B6_9AGAM</name>
<keyword evidence="2" id="KW-0645">Protease</keyword>
<dbReference type="PROSITE" id="PS50600">
    <property type="entry name" value="ULP_PROTEASE"/>
    <property type="match status" value="1"/>
</dbReference>
<dbReference type="GO" id="GO:0019783">
    <property type="term" value="F:ubiquitin-like protein peptidase activity"/>
    <property type="evidence" value="ECO:0007669"/>
    <property type="project" value="UniProtKB-ARBA"/>
</dbReference>
<dbReference type="Proteomes" id="UP000076761">
    <property type="component" value="Unassembled WGS sequence"/>
</dbReference>
<dbReference type="Pfam" id="PF02902">
    <property type="entry name" value="Peptidase_C48"/>
    <property type="match status" value="1"/>
</dbReference>
<evidence type="ECO:0000256" key="5">
    <source>
        <dbReference type="SAM" id="MobiDB-lite"/>
    </source>
</evidence>
<dbReference type="AlphaFoldDB" id="A0A165U0B6"/>
<dbReference type="GO" id="GO:0008234">
    <property type="term" value="F:cysteine-type peptidase activity"/>
    <property type="evidence" value="ECO:0007669"/>
    <property type="project" value="InterPro"/>
</dbReference>
<feature type="coiled-coil region" evidence="4">
    <location>
        <begin position="522"/>
        <end position="549"/>
    </location>
</feature>
<organism evidence="7 8">
    <name type="scientific">Neolentinus lepideus HHB14362 ss-1</name>
    <dbReference type="NCBI Taxonomy" id="1314782"/>
    <lineage>
        <taxon>Eukaryota</taxon>
        <taxon>Fungi</taxon>
        <taxon>Dikarya</taxon>
        <taxon>Basidiomycota</taxon>
        <taxon>Agaricomycotina</taxon>
        <taxon>Agaricomycetes</taxon>
        <taxon>Gloeophyllales</taxon>
        <taxon>Gloeophyllaceae</taxon>
        <taxon>Neolentinus</taxon>
    </lineage>
</organism>
<dbReference type="InParanoid" id="A0A165U0B6"/>
<keyword evidence="3" id="KW-0378">Hydrolase</keyword>
<protein>
    <recommendedName>
        <fullName evidence="6">Ubiquitin-like protease family profile domain-containing protein</fullName>
    </recommendedName>
</protein>
<dbReference type="GO" id="GO:0006508">
    <property type="term" value="P:proteolysis"/>
    <property type="evidence" value="ECO:0007669"/>
    <property type="project" value="UniProtKB-KW"/>
</dbReference>
<dbReference type="InterPro" id="IPR040521">
    <property type="entry name" value="KDZ"/>
</dbReference>
<dbReference type="SUPFAM" id="SSF54001">
    <property type="entry name" value="Cysteine proteinases"/>
    <property type="match status" value="1"/>
</dbReference>
<feature type="compositionally biased region" description="Acidic residues" evidence="5">
    <location>
        <begin position="1"/>
        <end position="12"/>
    </location>
</feature>
<proteinExistence type="inferred from homology"/>
<feature type="domain" description="Ubiquitin-like protease family profile" evidence="6">
    <location>
        <begin position="873"/>
        <end position="1062"/>
    </location>
</feature>
<dbReference type="OrthoDB" id="3253684at2759"/>
<evidence type="ECO:0000313" key="7">
    <source>
        <dbReference type="EMBL" id="KZT27449.1"/>
    </source>
</evidence>
<evidence type="ECO:0000256" key="1">
    <source>
        <dbReference type="ARBA" id="ARBA00005234"/>
    </source>
</evidence>
<accession>A0A165U0B6</accession>
<dbReference type="PANTHER" id="PTHR33096:SF1">
    <property type="entry name" value="CXC1-LIKE CYSTEINE CLUSTER ASSOCIATED WITH KDZ TRANSPOSASES DOMAIN-CONTAINING PROTEIN"/>
    <property type="match status" value="1"/>
</dbReference>
<evidence type="ECO:0000256" key="2">
    <source>
        <dbReference type="ARBA" id="ARBA00022670"/>
    </source>
</evidence>
<keyword evidence="4" id="KW-0175">Coiled coil</keyword>
<sequence length="1079" mass="122172">MQDGDADGDTPEEPVPASPKVLPKRILPDDDSRRLYQRWLELLPALIPPLRTYRETTRGQPVSSHHPTNGCASEACYKQSSRILCLFWDCLFPTSPTQPRMAVSVDLLDFYFSLFERSGDAVTALAAAMRTFYARRGWHVLDQKGDPIRDPFCRGLGYAIQWYDTLQSRADRDVERFVDEARSRVREDIRAQSSQEEGADEECARVLQQRCPACFGGVKFGRSLSDGFDIQVCVDGNFSQRHLRSAGDSPAFYDPAYFLSKQQVDEMGSHIDAQRKRPPNKSYVPKVPDEAVNSCANGHEAADEHKTKSNADIFDDMGIMAAVCRHDIPILLANIDTPGEQQKYALALVYHLFLMLPPNAIIRVLYDIGCVLDRSINLHKLLPEQMVSRLHWSTSVMHAYGHEWACQLVYNPRMTEGLGLTDGEGTERFWSKSRKLIPITRTSARSRHIWLVDRQAAAIGDELREDLGDYIKRRLVRGVQRQAREAEDELGACGVPIEELCSQWELQRAAQLSIRAHAPARLKKELDVVLTLQAEVDSLEKAIASAQGHLMKAAAPPTSMNVFPKLKDAHSKLVSRAEQLYASLNIHDSFPHLQGVNYDFVRTLIFARDLKINIRKRTIANFLEWDRLDQAVGGKDNPLGTKLHQRTRKTMSKRRPALLTAIRKFNKYCDLLESLHKPDWGIPVPEKLSTDLGVLWEDQSLLQDVWLEPSPDTPSPRWLIDANVRRGIRAMLKKDRCLEERRRLSIEADNMCRWFGRELAALELAIRSPGASPYLPELQHRLQSIRLLRQRWANPLISPTVIDHHLTASVEIAARLAAAAPRKGLKWMPPQVILTESDLQAMEVIVFEDGSAHHDNRLDAVAADPSECLLTDLLSDDDDDDGGDDGDLDRALPTGLVMIWEPLVLPINDECINGCAALLFLQFACGEDRWCLAVFSTFHLPLVRNGVASEVLWRNVRHCLYWEREVWLIPIFRAGSNGGLGHWTLAIVHLPFQSILHFDSFADEETWRDDSEDVFKMIWRLADLASMTINREGWISRPVMVSPVQRNGYDCGIWILACMAAVFRGFDAISLDESDIARF</sequence>
<gene>
    <name evidence="7" type="ORF">NEOLEDRAFT_1060693</name>
</gene>
<keyword evidence="8" id="KW-1185">Reference proteome</keyword>
<evidence type="ECO:0000256" key="4">
    <source>
        <dbReference type="SAM" id="Coils"/>
    </source>
</evidence>
<reference evidence="7 8" key="1">
    <citation type="journal article" date="2016" name="Mol. Biol. Evol.">
        <title>Comparative Genomics of Early-Diverging Mushroom-Forming Fungi Provides Insights into the Origins of Lignocellulose Decay Capabilities.</title>
        <authorList>
            <person name="Nagy L.G."/>
            <person name="Riley R."/>
            <person name="Tritt A."/>
            <person name="Adam C."/>
            <person name="Daum C."/>
            <person name="Floudas D."/>
            <person name="Sun H."/>
            <person name="Yadav J.S."/>
            <person name="Pangilinan J."/>
            <person name="Larsson K.H."/>
            <person name="Matsuura K."/>
            <person name="Barry K."/>
            <person name="Labutti K."/>
            <person name="Kuo R."/>
            <person name="Ohm R.A."/>
            <person name="Bhattacharya S.S."/>
            <person name="Shirouzu T."/>
            <person name="Yoshinaga Y."/>
            <person name="Martin F.M."/>
            <person name="Grigoriev I.V."/>
            <person name="Hibbett D.S."/>
        </authorList>
    </citation>
    <scope>NUCLEOTIDE SEQUENCE [LARGE SCALE GENOMIC DNA]</scope>
    <source>
        <strain evidence="7 8">HHB14362 ss-1</strain>
    </source>
</reference>
<dbReference type="InterPro" id="IPR003653">
    <property type="entry name" value="Peptidase_C48_C"/>
</dbReference>
<evidence type="ECO:0000259" key="6">
    <source>
        <dbReference type="PROSITE" id="PS50600"/>
    </source>
</evidence>
<dbReference type="EMBL" id="KV425562">
    <property type="protein sequence ID" value="KZT27449.1"/>
    <property type="molecule type" value="Genomic_DNA"/>
</dbReference>
<dbReference type="InterPro" id="IPR038765">
    <property type="entry name" value="Papain-like_cys_pep_sf"/>
</dbReference>
<dbReference type="Gene3D" id="3.40.395.10">
    <property type="entry name" value="Adenoviral Proteinase, Chain A"/>
    <property type="match status" value="1"/>
</dbReference>
<dbReference type="PANTHER" id="PTHR33096">
    <property type="entry name" value="CXC2 DOMAIN-CONTAINING PROTEIN"/>
    <property type="match status" value="1"/>
</dbReference>
<evidence type="ECO:0000256" key="3">
    <source>
        <dbReference type="ARBA" id="ARBA00022801"/>
    </source>
</evidence>
<feature type="region of interest" description="Disordered" evidence="5">
    <location>
        <begin position="1"/>
        <end position="26"/>
    </location>
</feature>
<dbReference type="Pfam" id="PF18758">
    <property type="entry name" value="KDZ"/>
    <property type="match status" value="1"/>
</dbReference>